<gene>
    <name evidence="1" type="ORF">EVEC_LOCUS1130</name>
</gene>
<reference evidence="3" key="1">
    <citation type="submission" date="2017-02" db="UniProtKB">
        <authorList>
            <consortium name="WormBaseParasite"/>
        </authorList>
    </citation>
    <scope>IDENTIFICATION</scope>
</reference>
<reference evidence="1 2" key="2">
    <citation type="submission" date="2018-10" db="EMBL/GenBank/DDBJ databases">
        <authorList>
            <consortium name="Pathogen Informatics"/>
        </authorList>
    </citation>
    <scope>NUCLEOTIDE SEQUENCE [LARGE SCALE GENOMIC DNA]</scope>
</reference>
<keyword evidence="2" id="KW-1185">Reference proteome</keyword>
<evidence type="ECO:0000313" key="3">
    <source>
        <dbReference type="WBParaSite" id="EVEC_0000142201-mRNA-1"/>
    </source>
</evidence>
<name>A0A0N4UVF6_ENTVE</name>
<dbReference type="AlphaFoldDB" id="A0A0N4UVF6"/>
<proteinExistence type="predicted"/>
<dbReference type="WBParaSite" id="EVEC_0000142201-mRNA-1">
    <property type="protein sequence ID" value="EVEC_0000142201-mRNA-1"/>
    <property type="gene ID" value="EVEC_0000142201"/>
</dbReference>
<dbReference type="Proteomes" id="UP000274131">
    <property type="component" value="Unassembled WGS sequence"/>
</dbReference>
<evidence type="ECO:0000313" key="1">
    <source>
        <dbReference type="EMBL" id="VDD85987.1"/>
    </source>
</evidence>
<evidence type="ECO:0000313" key="2">
    <source>
        <dbReference type="Proteomes" id="UP000274131"/>
    </source>
</evidence>
<dbReference type="EMBL" id="UXUI01007172">
    <property type="protein sequence ID" value="VDD85987.1"/>
    <property type="molecule type" value="Genomic_DNA"/>
</dbReference>
<sequence>MTFDFYKAWLIKVDNLETAFGRNKIVLVIGNVPYHCKRLDRIPTSVDTKETLSTFRSITHCYTKHRGGRG</sequence>
<accession>A0A0N4UVF6</accession>
<dbReference type="OrthoDB" id="5862673at2759"/>
<protein>
    <submittedName>
        <fullName evidence="3">DDE-1 domain-containing protein</fullName>
    </submittedName>
</protein>
<organism evidence="3">
    <name type="scientific">Enterobius vermicularis</name>
    <name type="common">Human pinworm</name>
    <dbReference type="NCBI Taxonomy" id="51028"/>
    <lineage>
        <taxon>Eukaryota</taxon>
        <taxon>Metazoa</taxon>
        <taxon>Ecdysozoa</taxon>
        <taxon>Nematoda</taxon>
        <taxon>Chromadorea</taxon>
        <taxon>Rhabditida</taxon>
        <taxon>Spirurina</taxon>
        <taxon>Oxyuridomorpha</taxon>
        <taxon>Oxyuroidea</taxon>
        <taxon>Oxyuridae</taxon>
        <taxon>Enterobius</taxon>
    </lineage>
</organism>